<feature type="active site" evidence="4">
    <location>
        <position position="361"/>
    </location>
</feature>
<dbReference type="PANTHER" id="PTHR12837">
    <property type="entry name" value="POLY ADP-RIBOSE GLYCOHYDROLASE"/>
    <property type="match status" value="1"/>
</dbReference>
<feature type="compositionally biased region" description="Polar residues" evidence="6">
    <location>
        <begin position="1"/>
        <end position="19"/>
    </location>
</feature>
<protein>
    <recommendedName>
        <fullName evidence="2">poly(ADP-ribose) glycohydrolase</fullName>
        <ecNumber evidence="2">3.2.1.143</ecNumber>
    </recommendedName>
</protein>
<dbReference type="InterPro" id="IPR046372">
    <property type="entry name" value="PARG_cat_C"/>
</dbReference>
<feature type="compositionally biased region" description="Basic and acidic residues" evidence="6">
    <location>
        <begin position="688"/>
        <end position="704"/>
    </location>
</feature>
<dbReference type="GO" id="GO:0005634">
    <property type="term" value="C:nucleus"/>
    <property type="evidence" value="ECO:0007669"/>
    <property type="project" value="TreeGrafter"/>
</dbReference>
<feature type="compositionally biased region" description="Basic and acidic residues" evidence="6">
    <location>
        <begin position="715"/>
        <end position="728"/>
    </location>
</feature>
<keyword evidence="3" id="KW-0378">Hydrolase</keyword>
<dbReference type="InterPro" id="IPR048362">
    <property type="entry name" value="PARG_helical"/>
</dbReference>
<feature type="domain" description="PARG catalytic Macro" evidence="7">
    <location>
        <begin position="311"/>
        <end position="514"/>
    </location>
</feature>
<feature type="region of interest" description="Disordered" evidence="6">
    <location>
        <begin position="583"/>
        <end position="605"/>
    </location>
</feature>
<organism evidence="9 10">
    <name type="scientific">Megalurothrips usitatus</name>
    <name type="common">bean blossom thrips</name>
    <dbReference type="NCBI Taxonomy" id="439358"/>
    <lineage>
        <taxon>Eukaryota</taxon>
        <taxon>Metazoa</taxon>
        <taxon>Ecdysozoa</taxon>
        <taxon>Arthropoda</taxon>
        <taxon>Hexapoda</taxon>
        <taxon>Insecta</taxon>
        <taxon>Pterygota</taxon>
        <taxon>Neoptera</taxon>
        <taxon>Paraneoptera</taxon>
        <taxon>Thysanoptera</taxon>
        <taxon>Terebrantia</taxon>
        <taxon>Thripoidea</taxon>
        <taxon>Thripidae</taxon>
        <taxon>Megalurothrips</taxon>
    </lineage>
</organism>
<feature type="active site" evidence="4">
    <location>
        <position position="360"/>
    </location>
</feature>
<dbReference type="GO" id="GO:1990966">
    <property type="term" value="P:ATP generation from poly-ADP-D-ribose"/>
    <property type="evidence" value="ECO:0007669"/>
    <property type="project" value="TreeGrafter"/>
</dbReference>
<feature type="binding site" evidence="5">
    <location>
        <position position="359"/>
    </location>
    <ligand>
        <name>substrate</name>
    </ligand>
</feature>
<dbReference type="InterPro" id="IPR007724">
    <property type="entry name" value="Poly_GlycHdrlase"/>
</dbReference>
<name>A0AAV7Y1Z0_9NEOP</name>
<feature type="compositionally biased region" description="Low complexity" evidence="6">
    <location>
        <begin position="647"/>
        <end position="658"/>
    </location>
</feature>
<feature type="domain" description="PARG helical" evidence="8">
    <location>
        <begin position="177"/>
        <end position="302"/>
    </location>
</feature>
<dbReference type="PANTHER" id="PTHR12837:SF15">
    <property type="entry name" value="POLY(ADP-RIBOSE) GLYCOHYDROLASE"/>
    <property type="match status" value="1"/>
</dbReference>
<evidence type="ECO:0000256" key="1">
    <source>
        <dbReference type="ARBA" id="ARBA00009545"/>
    </source>
</evidence>
<feature type="binding site" evidence="5">
    <location>
        <position position="400"/>
    </location>
    <ligand>
        <name>substrate</name>
    </ligand>
</feature>
<feature type="compositionally biased region" description="Polar residues" evidence="6">
    <location>
        <begin position="743"/>
        <end position="755"/>
    </location>
</feature>
<dbReference type="EC" id="3.2.1.143" evidence="2"/>
<evidence type="ECO:0000256" key="2">
    <source>
        <dbReference type="ARBA" id="ARBA00012255"/>
    </source>
</evidence>
<keyword evidence="10" id="KW-1185">Reference proteome</keyword>
<evidence type="ECO:0000256" key="6">
    <source>
        <dbReference type="SAM" id="MobiDB-lite"/>
    </source>
</evidence>
<dbReference type="GO" id="GO:0005975">
    <property type="term" value="P:carbohydrate metabolic process"/>
    <property type="evidence" value="ECO:0007669"/>
    <property type="project" value="InterPro"/>
</dbReference>
<evidence type="ECO:0000259" key="8">
    <source>
        <dbReference type="Pfam" id="PF20811"/>
    </source>
</evidence>
<dbReference type="EMBL" id="JAPTSV010000001">
    <property type="protein sequence ID" value="KAJ1531654.1"/>
    <property type="molecule type" value="Genomic_DNA"/>
</dbReference>
<evidence type="ECO:0000256" key="5">
    <source>
        <dbReference type="PIRSR" id="PIRSR607724-2"/>
    </source>
</evidence>
<feature type="region of interest" description="Disordered" evidence="6">
    <location>
        <begin position="1"/>
        <end position="52"/>
    </location>
</feature>
<reference evidence="9" key="1">
    <citation type="submission" date="2022-12" db="EMBL/GenBank/DDBJ databases">
        <title>Chromosome-level genome assembly of the bean flower thrips Megalurothrips usitatus.</title>
        <authorList>
            <person name="Ma L."/>
            <person name="Liu Q."/>
            <person name="Li H."/>
            <person name="Cai W."/>
        </authorList>
    </citation>
    <scope>NUCLEOTIDE SEQUENCE</scope>
    <source>
        <strain evidence="9">Cailab_2022a</strain>
    </source>
</reference>
<evidence type="ECO:0000259" key="7">
    <source>
        <dbReference type="Pfam" id="PF05028"/>
    </source>
</evidence>
<feature type="compositionally biased region" description="Basic and acidic residues" evidence="6">
    <location>
        <begin position="589"/>
        <end position="600"/>
    </location>
</feature>
<dbReference type="Pfam" id="PF20811">
    <property type="entry name" value="PARG_cat_N"/>
    <property type="match status" value="1"/>
</dbReference>
<proteinExistence type="inferred from homology"/>
<feature type="active site" evidence="4">
    <location>
        <position position="342"/>
    </location>
</feature>
<comment type="similarity">
    <text evidence="1">Belongs to the poly(ADP-ribose) glycohydrolase family.</text>
</comment>
<dbReference type="GO" id="GO:0005737">
    <property type="term" value="C:cytoplasm"/>
    <property type="evidence" value="ECO:0007669"/>
    <property type="project" value="TreeGrafter"/>
</dbReference>
<dbReference type="Pfam" id="PF05028">
    <property type="entry name" value="PARG_cat_C"/>
    <property type="match status" value="1"/>
</dbReference>
<evidence type="ECO:0000313" key="10">
    <source>
        <dbReference type="Proteomes" id="UP001075354"/>
    </source>
</evidence>
<evidence type="ECO:0000256" key="4">
    <source>
        <dbReference type="PIRSR" id="PIRSR607724-1"/>
    </source>
</evidence>
<feature type="binding site" evidence="5">
    <location>
        <position position="345"/>
    </location>
    <ligand>
        <name>substrate</name>
    </ligand>
</feature>
<dbReference type="AlphaFoldDB" id="A0AAV7Y1Z0"/>
<feature type="compositionally biased region" description="Low complexity" evidence="6">
    <location>
        <begin position="678"/>
        <end position="687"/>
    </location>
</feature>
<gene>
    <name evidence="9" type="ORF">ONE63_000325</name>
</gene>
<dbReference type="GO" id="GO:0009225">
    <property type="term" value="P:nucleotide-sugar metabolic process"/>
    <property type="evidence" value="ECO:0007669"/>
    <property type="project" value="TreeGrafter"/>
</dbReference>
<accession>A0AAV7Y1Z0</accession>
<sequence>MSAEENSPVNLNDTSLSNRSEYEGEPMDVSVNSDEMETDACAQSEESSKGYPITELRSGYDCWGPPPLPPVQPSSSHTVLYKLPWRPGQSPKPYPTVPVDRWDQEHVRMPNSSESLYPVQETDEEKGLRLRWELVQEALLRSILNSHQLESAILSYNSRYNEKWNFRALHTLFDEVLEKEEADVYFRDVLPGMVSLALQLPELVTGPLPLLRKHKCHTVSLSQLQIGSLLANAFFCTFPRRNSTKRGSEYAAYPDINFNRLFQCGGTSDSNSVLEKLKCILNYFRRICKSYLGPQGTVTFSRRYMSPGSFPNWGKSTKQLPKLHITSSGFIENEGSGMLQVDFANKFIGGGVLGWGCVQEEIRFVVCPELIVSRLFTECLDNTEALIIAGCERFSAYTGYGHTFEWAGDYRDETPFDPAGRRHCSIVAMDALCFGNPSTQYNMQNLVREVNKAYVGFCEPEGHEGSALPPVATGNWGCGAFRGDAQLKALLQLIAAGEAGRALVYFTFGDQTLCDRIYGMYKYLTDNSVNVGHLWNLLNQYSRKILNTSSGNVPDLYEFLYSSVLESFEKKGGCFSIPDIKPTVHMKRKEPPPKAEDNSCSHDAAATSRDLAEAGLTAEDIDNLIEEFDSDAEQVEVTQGEEPERNSSCQPASSSCLSMIEESLQKEHGTKKAQHQNASKPKLLLSASKKDFDSADGSADDRVKSNTHVKPSSDASDRKECNAEKEQKCAPTPADQKVPVSDCQLSNSSKSSTKRNIAPKRKISDYFNPA</sequence>
<dbReference type="GO" id="GO:0006282">
    <property type="term" value="P:regulation of DNA repair"/>
    <property type="evidence" value="ECO:0007669"/>
    <property type="project" value="InterPro"/>
</dbReference>
<dbReference type="GO" id="GO:0004649">
    <property type="term" value="F:poly(ADP-ribose) glycohydrolase activity"/>
    <property type="evidence" value="ECO:0007669"/>
    <property type="project" value="UniProtKB-EC"/>
</dbReference>
<evidence type="ECO:0000313" key="9">
    <source>
        <dbReference type="EMBL" id="KAJ1531654.1"/>
    </source>
</evidence>
<dbReference type="Proteomes" id="UP001075354">
    <property type="component" value="Chromosome 1"/>
</dbReference>
<comment type="caution">
    <text evidence="9">The sequence shown here is derived from an EMBL/GenBank/DDBJ whole genome shotgun (WGS) entry which is preliminary data.</text>
</comment>
<evidence type="ECO:0000256" key="3">
    <source>
        <dbReference type="ARBA" id="ARBA00022801"/>
    </source>
</evidence>
<feature type="region of interest" description="Disordered" evidence="6">
    <location>
        <begin position="634"/>
        <end position="770"/>
    </location>
</feature>